<evidence type="ECO:0000313" key="1">
    <source>
        <dbReference type="EMBL" id="KUI70401.1"/>
    </source>
</evidence>
<gene>
    <name evidence="1" type="ORF">VM1G_11707</name>
</gene>
<organism evidence="1 2">
    <name type="scientific">Cytospora mali</name>
    <name type="common">Apple Valsa canker fungus</name>
    <name type="synonym">Valsa mali</name>
    <dbReference type="NCBI Taxonomy" id="578113"/>
    <lineage>
        <taxon>Eukaryota</taxon>
        <taxon>Fungi</taxon>
        <taxon>Dikarya</taxon>
        <taxon>Ascomycota</taxon>
        <taxon>Pezizomycotina</taxon>
        <taxon>Sordariomycetes</taxon>
        <taxon>Sordariomycetidae</taxon>
        <taxon>Diaporthales</taxon>
        <taxon>Cytosporaceae</taxon>
        <taxon>Cytospora</taxon>
    </lineage>
</organism>
<evidence type="ECO:0000313" key="2">
    <source>
        <dbReference type="Proteomes" id="UP000078559"/>
    </source>
</evidence>
<proteinExistence type="predicted"/>
<dbReference type="EMBL" id="CM003103">
    <property type="protein sequence ID" value="KUI70401.1"/>
    <property type="molecule type" value="Genomic_DNA"/>
</dbReference>
<name>A0A194W1J9_CYTMA</name>
<dbReference type="AlphaFoldDB" id="A0A194W1J9"/>
<reference evidence="1" key="1">
    <citation type="submission" date="2014-12" db="EMBL/GenBank/DDBJ databases">
        <title>Genome Sequence of Valsa Canker Pathogens Uncovers a Specific Adaption of Colonization on Woody Bark.</title>
        <authorList>
            <person name="Yin Z."/>
            <person name="Liu H."/>
            <person name="Gao X."/>
            <person name="Li Z."/>
            <person name="Song N."/>
            <person name="Ke X."/>
            <person name="Dai Q."/>
            <person name="Wu Y."/>
            <person name="Sun Y."/>
            <person name="Xu J.-R."/>
            <person name="Kang Z.K."/>
            <person name="Wang L."/>
            <person name="Huang L."/>
        </authorList>
    </citation>
    <scope>NUCLEOTIDE SEQUENCE [LARGE SCALE GENOMIC DNA]</scope>
    <source>
        <strain evidence="1">03-8</strain>
    </source>
</reference>
<sequence length="51" mass="5609">MAEYNEIRGEIVDIEDIAATALRTAEAIEATNATATEDNDNRPLDIYARVV</sequence>
<accession>A0A194W1J9</accession>
<keyword evidence="2" id="KW-1185">Reference proteome</keyword>
<dbReference type="SMR" id="A0A194W1J9"/>
<protein>
    <submittedName>
        <fullName evidence="1">Uncharacterized protein</fullName>
    </submittedName>
</protein>
<dbReference type="Proteomes" id="UP000078559">
    <property type="component" value="Chromosome 6"/>
</dbReference>